<feature type="domain" description="F-box" evidence="9">
    <location>
        <begin position="194"/>
        <end position="243"/>
    </location>
</feature>
<dbReference type="GO" id="GO:0005737">
    <property type="term" value="C:cytoplasm"/>
    <property type="evidence" value="ECO:0007669"/>
    <property type="project" value="UniProtKB-SubCell"/>
</dbReference>
<dbReference type="Gene3D" id="1.20.1280.50">
    <property type="match status" value="1"/>
</dbReference>
<proteinExistence type="predicted"/>
<accession>A0AAW1N7B2</accession>
<dbReference type="GO" id="GO:0019005">
    <property type="term" value="C:SCF ubiquitin ligase complex"/>
    <property type="evidence" value="ECO:0007669"/>
    <property type="project" value="TreeGrafter"/>
</dbReference>
<dbReference type="Proteomes" id="UP001458880">
    <property type="component" value="Unassembled WGS sequence"/>
</dbReference>
<dbReference type="InterPro" id="IPR036047">
    <property type="entry name" value="F-box-like_dom_sf"/>
</dbReference>
<evidence type="ECO:0000256" key="2">
    <source>
        <dbReference type="ARBA" id="ARBA00004906"/>
    </source>
</evidence>
<dbReference type="InterPro" id="IPR045464">
    <property type="entry name" value="Hrt3/FBXO9_C"/>
</dbReference>
<dbReference type="CDD" id="cd22089">
    <property type="entry name" value="F-box_FBXO9"/>
    <property type="match status" value="1"/>
</dbReference>
<dbReference type="Pfam" id="PF19270">
    <property type="entry name" value="FBO_C"/>
    <property type="match status" value="1"/>
</dbReference>
<dbReference type="FunFam" id="1.20.1280.50:FF:000012">
    <property type="entry name" value="F-box only protein 9"/>
    <property type="match status" value="1"/>
</dbReference>
<feature type="region of interest" description="Disordered" evidence="8">
    <location>
        <begin position="1"/>
        <end position="47"/>
    </location>
</feature>
<evidence type="ECO:0000259" key="10">
    <source>
        <dbReference type="Pfam" id="PF19270"/>
    </source>
</evidence>
<dbReference type="InterPro" id="IPR019734">
    <property type="entry name" value="TPR_rpt"/>
</dbReference>
<feature type="domain" description="F-box protein Hrt3/FBXO9 C-terminal" evidence="10">
    <location>
        <begin position="258"/>
        <end position="369"/>
    </location>
</feature>
<dbReference type="SUPFAM" id="SSF81383">
    <property type="entry name" value="F-box domain"/>
    <property type="match status" value="1"/>
</dbReference>
<evidence type="ECO:0000256" key="6">
    <source>
        <dbReference type="ARBA" id="ARBA00022803"/>
    </source>
</evidence>
<comment type="caution">
    <text evidence="11">The sequence shown here is derived from an EMBL/GenBank/DDBJ whole genome shotgun (WGS) entry which is preliminary data.</text>
</comment>
<evidence type="ECO:0000256" key="3">
    <source>
        <dbReference type="ARBA" id="ARBA00019775"/>
    </source>
</evidence>
<evidence type="ECO:0000256" key="7">
    <source>
        <dbReference type="PROSITE-ProRule" id="PRU00339"/>
    </source>
</evidence>
<evidence type="ECO:0000256" key="5">
    <source>
        <dbReference type="ARBA" id="ARBA00022786"/>
    </source>
</evidence>
<feature type="compositionally biased region" description="Acidic residues" evidence="8">
    <location>
        <begin position="17"/>
        <end position="26"/>
    </location>
</feature>
<protein>
    <recommendedName>
        <fullName evidence="3">F-box only protein 9</fullName>
    </recommendedName>
</protein>
<evidence type="ECO:0000313" key="11">
    <source>
        <dbReference type="EMBL" id="KAK9754827.1"/>
    </source>
</evidence>
<keyword evidence="12" id="KW-1185">Reference proteome</keyword>
<dbReference type="EMBL" id="JASPKY010000005">
    <property type="protein sequence ID" value="KAK9754827.1"/>
    <property type="molecule type" value="Genomic_DNA"/>
</dbReference>
<evidence type="ECO:0000256" key="8">
    <source>
        <dbReference type="SAM" id="MobiDB-lite"/>
    </source>
</evidence>
<sequence length="378" mass="44654">MNIGTNTQDGSQNDVSESSDGEDQEESSNFKEYEGGESGESSLANFRQEWQKELQELKHRKANLVKTPIRNVRESQVIEDDSDEIKAKKLFMKGIEMERSKKMYEAIQFYRRAVQLVPDIEFRLEESFKTKARIENDEDKQDYAKITKQDEDCTDDIDSDDEIDESTFLQRIERKVNKNHFLCIPKVEQKGMHISELPTEILLYILRWVVSSDLDLRSLEMFAQSCRGFYLCARDQKIWRLACERAWGLNCGTLMSEYSSWREMFLERARLHFNGCYISKTTYIRQGESSFQDQFYRPWHVVTFYRYFRFFPEGLVFMLTTPDEPSQCISLLKHRQAKGPSILKGHYRLKDNTVTMVLHRQENVKSSYRRGQRSRTIA</sequence>
<dbReference type="GO" id="GO:0031146">
    <property type="term" value="P:SCF-dependent proteasomal ubiquitin-dependent protein catabolic process"/>
    <property type="evidence" value="ECO:0007669"/>
    <property type="project" value="TreeGrafter"/>
</dbReference>
<evidence type="ECO:0000256" key="4">
    <source>
        <dbReference type="ARBA" id="ARBA00022490"/>
    </source>
</evidence>
<organism evidence="11 12">
    <name type="scientific">Popillia japonica</name>
    <name type="common">Japanese beetle</name>
    <dbReference type="NCBI Taxonomy" id="7064"/>
    <lineage>
        <taxon>Eukaryota</taxon>
        <taxon>Metazoa</taxon>
        <taxon>Ecdysozoa</taxon>
        <taxon>Arthropoda</taxon>
        <taxon>Hexapoda</taxon>
        <taxon>Insecta</taxon>
        <taxon>Pterygota</taxon>
        <taxon>Neoptera</taxon>
        <taxon>Endopterygota</taxon>
        <taxon>Coleoptera</taxon>
        <taxon>Polyphaga</taxon>
        <taxon>Scarabaeiformia</taxon>
        <taxon>Scarabaeidae</taxon>
        <taxon>Rutelinae</taxon>
        <taxon>Popillia</taxon>
    </lineage>
</organism>
<keyword evidence="6 7" id="KW-0802">TPR repeat</keyword>
<dbReference type="PANTHER" id="PTHR12874">
    <property type="entry name" value="F-BOX ONLY PROTEIN 48-RELATED"/>
    <property type="match status" value="1"/>
</dbReference>
<dbReference type="AlphaFoldDB" id="A0AAW1N7B2"/>
<dbReference type="PROSITE" id="PS50005">
    <property type="entry name" value="TPR"/>
    <property type="match status" value="1"/>
</dbReference>
<keyword evidence="4" id="KW-0963">Cytoplasm</keyword>
<feature type="compositionally biased region" description="Polar residues" evidence="8">
    <location>
        <begin position="1"/>
        <end position="13"/>
    </location>
</feature>
<feature type="repeat" description="TPR" evidence="7">
    <location>
        <begin position="87"/>
        <end position="120"/>
    </location>
</feature>
<evidence type="ECO:0000259" key="9">
    <source>
        <dbReference type="Pfam" id="PF12937"/>
    </source>
</evidence>
<name>A0AAW1N7B2_POPJA</name>
<evidence type="ECO:0000313" key="12">
    <source>
        <dbReference type="Proteomes" id="UP001458880"/>
    </source>
</evidence>
<keyword evidence="5" id="KW-0833">Ubl conjugation pathway</keyword>
<comment type="pathway">
    <text evidence="2">Protein modification; protein ubiquitination.</text>
</comment>
<gene>
    <name evidence="11" type="ORF">QE152_g1008</name>
</gene>
<dbReference type="PANTHER" id="PTHR12874:SF29">
    <property type="entry name" value="F-BOX ONLY PROTEIN 9"/>
    <property type="match status" value="1"/>
</dbReference>
<evidence type="ECO:0000256" key="1">
    <source>
        <dbReference type="ARBA" id="ARBA00004496"/>
    </source>
</evidence>
<dbReference type="Pfam" id="PF12937">
    <property type="entry name" value="F-box-like"/>
    <property type="match status" value="1"/>
</dbReference>
<dbReference type="InterPro" id="IPR001810">
    <property type="entry name" value="F-box_dom"/>
</dbReference>
<comment type="subcellular location">
    <subcellularLocation>
        <location evidence="1">Cytoplasm</location>
    </subcellularLocation>
</comment>
<reference evidence="11 12" key="1">
    <citation type="journal article" date="2024" name="BMC Genomics">
        <title>De novo assembly and annotation of Popillia japonica's genome with initial clues to its potential as an invasive pest.</title>
        <authorList>
            <person name="Cucini C."/>
            <person name="Boschi S."/>
            <person name="Funari R."/>
            <person name="Cardaioli E."/>
            <person name="Iannotti N."/>
            <person name="Marturano G."/>
            <person name="Paoli F."/>
            <person name="Bruttini M."/>
            <person name="Carapelli A."/>
            <person name="Frati F."/>
            <person name="Nardi F."/>
        </authorList>
    </citation>
    <scope>NUCLEOTIDE SEQUENCE [LARGE SCALE GENOMIC DNA]</scope>
    <source>
        <strain evidence="11">DMR45628</strain>
    </source>
</reference>